<proteinExistence type="predicted"/>
<organism evidence="2 3">
    <name type="scientific">Kipferlia bialata</name>
    <dbReference type="NCBI Taxonomy" id="797122"/>
    <lineage>
        <taxon>Eukaryota</taxon>
        <taxon>Metamonada</taxon>
        <taxon>Carpediemonas-like organisms</taxon>
        <taxon>Kipferlia</taxon>
    </lineage>
</organism>
<evidence type="ECO:0000259" key="1">
    <source>
        <dbReference type="Pfam" id="PF13339"/>
    </source>
</evidence>
<evidence type="ECO:0000313" key="3">
    <source>
        <dbReference type="Proteomes" id="UP000265618"/>
    </source>
</evidence>
<feature type="non-terminal residue" evidence="2">
    <location>
        <position position="1"/>
    </location>
</feature>
<evidence type="ECO:0000313" key="2">
    <source>
        <dbReference type="EMBL" id="GIQ80690.1"/>
    </source>
</evidence>
<dbReference type="PANTHER" id="PTHR15565">
    <property type="entry name" value="AATF PROTEIN APOPTOSIS ANTAGONIZING TRANSCRIPTION FACTOR"/>
    <property type="match status" value="1"/>
</dbReference>
<sequence>MSEGSESDAPMGIESIFQAQVSLADEGRGISAQREIGSSVFEARIKFQSVLDAMNRLPATKAHSVFTQNPKSAVSVAYKALADETAALVSETLALQGRVTETAHPGIPRPRAIPDDVEFEPSMQHLPFPSLSTFTRETLAHWDTATAPARRIKGTVVGQGAVEHLDYVLSDRPRLVGRTHRNRAAVKPIGLDIDPSIVTKADP</sequence>
<comment type="caution">
    <text evidence="2">The sequence shown here is derived from an EMBL/GenBank/DDBJ whole genome shotgun (WGS) entry which is preliminary data.</text>
</comment>
<protein>
    <recommendedName>
        <fullName evidence="1">AATF leucine zipper-containing domain-containing protein</fullName>
    </recommendedName>
</protein>
<dbReference type="AlphaFoldDB" id="A0A9K3CQP1"/>
<reference evidence="2 3" key="1">
    <citation type="journal article" date="2018" name="PLoS ONE">
        <title>The draft genome of Kipferlia bialata reveals reductive genome evolution in fornicate parasites.</title>
        <authorList>
            <person name="Tanifuji G."/>
            <person name="Takabayashi S."/>
            <person name="Kume K."/>
            <person name="Takagi M."/>
            <person name="Nakayama T."/>
            <person name="Kamikawa R."/>
            <person name="Inagaki Y."/>
            <person name="Hashimoto T."/>
        </authorList>
    </citation>
    <scope>NUCLEOTIDE SEQUENCE [LARGE SCALE GENOMIC DNA]</scope>
    <source>
        <strain evidence="2">NY0173</strain>
    </source>
</reference>
<dbReference type="EMBL" id="BDIP01000221">
    <property type="protein sequence ID" value="GIQ80690.1"/>
    <property type="molecule type" value="Genomic_DNA"/>
</dbReference>
<dbReference type="InterPro" id="IPR025160">
    <property type="entry name" value="AATF"/>
</dbReference>
<accession>A0A9K3CQP1</accession>
<dbReference type="InterPro" id="IPR039223">
    <property type="entry name" value="AATF/Bfr2"/>
</dbReference>
<dbReference type="GO" id="GO:0005730">
    <property type="term" value="C:nucleolus"/>
    <property type="evidence" value="ECO:0007669"/>
    <property type="project" value="TreeGrafter"/>
</dbReference>
<gene>
    <name evidence="2" type="ORF">KIPB_001525</name>
</gene>
<keyword evidence="3" id="KW-1185">Reference proteome</keyword>
<name>A0A9K3CQP1_9EUKA</name>
<dbReference type="Pfam" id="PF13339">
    <property type="entry name" value="AATF-Che1"/>
    <property type="match status" value="1"/>
</dbReference>
<feature type="domain" description="AATF leucine zipper-containing" evidence="1">
    <location>
        <begin position="27"/>
        <end position="99"/>
    </location>
</feature>
<dbReference type="PANTHER" id="PTHR15565:SF0">
    <property type="entry name" value="PROTEIN AATF"/>
    <property type="match status" value="1"/>
</dbReference>
<dbReference type="Proteomes" id="UP000265618">
    <property type="component" value="Unassembled WGS sequence"/>
</dbReference>